<evidence type="ECO:0000313" key="3">
    <source>
        <dbReference type="Proteomes" id="UP000001449"/>
    </source>
</evidence>
<keyword evidence="1" id="KW-0472">Membrane</keyword>
<keyword evidence="1" id="KW-0812">Transmembrane</keyword>
<dbReference type="KEGG" id="tps:THAPSDRAFT_9028"/>
<protein>
    <submittedName>
        <fullName evidence="2">Uncharacterized protein</fullName>
    </submittedName>
</protein>
<accession>B8CA64</accession>
<dbReference type="GeneID" id="7449405"/>
<reference evidence="2 3" key="1">
    <citation type="journal article" date="2004" name="Science">
        <title>The genome of the diatom Thalassiosira pseudonana: ecology, evolution, and metabolism.</title>
        <authorList>
            <person name="Armbrust E.V."/>
            <person name="Berges J.A."/>
            <person name="Bowler C."/>
            <person name="Green B.R."/>
            <person name="Martinez D."/>
            <person name="Putnam N.H."/>
            <person name="Zhou S."/>
            <person name="Allen A.E."/>
            <person name="Apt K.E."/>
            <person name="Bechner M."/>
            <person name="Brzezinski M.A."/>
            <person name="Chaal B.K."/>
            <person name="Chiovitti A."/>
            <person name="Davis A.K."/>
            <person name="Demarest M.S."/>
            <person name="Detter J.C."/>
            <person name="Glavina T."/>
            <person name="Goodstein D."/>
            <person name="Hadi M.Z."/>
            <person name="Hellsten U."/>
            <person name="Hildebrand M."/>
            <person name="Jenkins B.D."/>
            <person name="Jurka J."/>
            <person name="Kapitonov V.V."/>
            <person name="Kroger N."/>
            <person name="Lau W.W."/>
            <person name="Lane T.W."/>
            <person name="Larimer F.W."/>
            <person name="Lippmeier J.C."/>
            <person name="Lucas S."/>
            <person name="Medina M."/>
            <person name="Montsant A."/>
            <person name="Obornik M."/>
            <person name="Parker M.S."/>
            <person name="Palenik B."/>
            <person name="Pazour G.J."/>
            <person name="Richardson P.M."/>
            <person name="Rynearson T.A."/>
            <person name="Saito M.A."/>
            <person name="Schwartz D.C."/>
            <person name="Thamatrakoln K."/>
            <person name="Valentin K."/>
            <person name="Vardi A."/>
            <person name="Wilkerson F.P."/>
            <person name="Rokhsar D.S."/>
        </authorList>
    </citation>
    <scope>NUCLEOTIDE SEQUENCE [LARGE SCALE GENOMIC DNA]</scope>
    <source>
        <strain evidence="2 3">CCMP1335</strain>
    </source>
</reference>
<feature type="transmembrane region" description="Helical" evidence="1">
    <location>
        <begin position="272"/>
        <end position="292"/>
    </location>
</feature>
<evidence type="ECO:0000313" key="2">
    <source>
        <dbReference type="EMBL" id="EED89627.1"/>
    </source>
</evidence>
<dbReference type="eggNOG" id="ENOG502SR6M">
    <property type="taxonomic scope" value="Eukaryota"/>
</dbReference>
<name>B8CA64_THAPS</name>
<sequence length="383" mass="41338">MSYLVNAYGYIQNESKEAVELTMSLGGAKVEAWLKFNPLLSREDIEWSWRMALGYLYSHKLVLNWLFSLSSPVLSSFDTRQTLIPSSSHFLCSSNRMQQAHTDRSSVGAQTNQNYAIACSALLFLLSTAVVILHTKPLLSTLILGTKVEGLIILVLITFWSALVAIVSDTRHGLATDATGSISNGNLYYFSWAGLVTGVALFTSFIRSIYGIDVASELKNRAQRLQPWIWLGVFGLIQMGSSARLFDNHCGSHSGLGVAEMGSITFCRRCQLGIALGIASTVASIIIVASKVSITSRSKLSSLFTAEMIVSGMMMGSEAVGVAFLTSQQGPGAPLNNLYYSTWGTLAMALILVASCVEDYSSAKGALNGRSSLGEEGEELEMS</sequence>
<dbReference type="InParanoid" id="B8CA64"/>
<dbReference type="EMBL" id="CM000647">
    <property type="protein sequence ID" value="EED89627.1"/>
    <property type="molecule type" value="Genomic_DNA"/>
</dbReference>
<feature type="transmembrane region" description="Helical" evidence="1">
    <location>
        <begin position="338"/>
        <end position="357"/>
    </location>
</feature>
<feature type="transmembrane region" description="Helical" evidence="1">
    <location>
        <begin position="115"/>
        <end position="136"/>
    </location>
</feature>
<evidence type="ECO:0000256" key="1">
    <source>
        <dbReference type="SAM" id="Phobius"/>
    </source>
</evidence>
<proteinExistence type="predicted"/>
<feature type="transmembrane region" description="Helical" evidence="1">
    <location>
        <begin position="187"/>
        <end position="206"/>
    </location>
</feature>
<dbReference type="HOGENOM" id="CLU_722601_0_0_1"/>
<keyword evidence="1" id="KW-1133">Transmembrane helix</keyword>
<dbReference type="AlphaFoldDB" id="B8CA64"/>
<dbReference type="RefSeq" id="XP_002293166.1">
    <property type="nucleotide sequence ID" value="XM_002293130.1"/>
</dbReference>
<feature type="transmembrane region" description="Helical" evidence="1">
    <location>
        <begin position="304"/>
        <end position="326"/>
    </location>
</feature>
<organism evidence="2 3">
    <name type="scientific">Thalassiosira pseudonana</name>
    <name type="common">Marine diatom</name>
    <name type="synonym">Cyclotella nana</name>
    <dbReference type="NCBI Taxonomy" id="35128"/>
    <lineage>
        <taxon>Eukaryota</taxon>
        <taxon>Sar</taxon>
        <taxon>Stramenopiles</taxon>
        <taxon>Ochrophyta</taxon>
        <taxon>Bacillariophyta</taxon>
        <taxon>Coscinodiscophyceae</taxon>
        <taxon>Thalassiosirophycidae</taxon>
        <taxon>Thalassiosirales</taxon>
        <taxon>Thalassiosiraceae</taxon>
        <taxon>Thalassiosira</taxon>
    </lineage>
</organism>
<keyword evidence="3" id="KW-1185">Reference proteome</keyword>
<dbReference type="Proteomes" id="UP000001449">
    <property type="component" value="Chromosome 12"/>
</dbReference>
<gene>
    <name evidence="2" type="ORF">THAPSDRAFT_9028</name>
</gene>
<reference evidence="2 3" key="2">
    <citation type="journal article" date="2008" name="Nature">
        <title>The Phaeodactylum genome reveals the evolutionary history of diatom genomes.</title>
        <authorList>
            <person name="Bowler C."/>
            <person name="Allen A.E."/>
            <person name="Badger J.H."/>
            <person name="Grimwood J."/>
            <person name="Jabbari K."/>
            <person name="Kuo A."/>
            <person name="Maheswari U."/>
            <person name="Martens C."/>
            <person name="Maumus F."/>
            <person name="Otillar R.P."/>
            <person name="Rayko E."/>
            <person name="Salamov A."/>
            <person name="Vandepoele K."/>
            <person name="Beszteri B."/>
            <person name="Gruber A."/>
            <person name="Heijde M."/>
            <person name="Katinka M."/>
            <person name="Mock T."/>
            <person name="Valentin K."/>
            <person name="Verret F."/>
            <person name="Berges J.A."/>
            <person name="Brownlee C."/>
            <person name="Cadoret J.P."/>
            <person name="Chiovitti A."/>
            <person name="Choi C.J."/>
            <person name="Coesel S."/>
            <person name="De Martino A."/>
            <person name="Detter J.C."/>
            <person name="Durkin C."/>
            <person name="Falciatore A."/>
            <person name="Fournet J."/>
            <person name="Haruta M."/>
            <person name="Huysman M.J."/>
            <person name="Jenkins B.D."/>
            <person name="Jiroutova K."/>
            <person name="Jorgensen R.E."/>
            <person name="Joubert Y."/>
            <person name="Kaplan A."/>
            <person name="Kroger N."/>
            <person name="Kroth P.G."/>
            <person name="La Roche J."/>
            <person name="Lindquist E."/>
            <person name="Lommer M."/>
            <person name="Martin-Jezequel V."/>
            <person name="Lopez P.J."/>
            <person name="Lucas S."/>
            <person name="Mangogna M."/>
            <person name="McGinnis K."/>
            <person name="Medlin L.K."/>
            <person name="Montsant A."/>
            <person name="Oudot-Le Secq M.P."/>
            <person name="Napoli C."/>
            <person name="Obornik M."/>
            <person name="Parker M.S."/>
            <person name="Petit J.L."/>
            <person name="Porcel B.M."/>
            <person name="Poulsen N."/>
            <person name="Robison M."/>
            <person name="Rychlewski L."/>
            <person name="Rynearson T.A."/>
            <person name="Schmutz J."/>
            <person name="Shapiro H."/>
            <person name="Siaut M."/>
            <person name="Stanley M."/>
            <person name="Sussman M.R."/>
            <person name="Taylor A.R."/>
            <person name="Vardi A."/>
            <person name="von Dassow P."/>
            <person name="Vyverman W."/>
            <person name="Willis A."/>
            <person name="Wyrwicz L.S."/>
            <person name="Rokhsar D.S."/>
            <person name="Weissenbach J."/>
            <person name="Armbrust E.V."/>
            <person name="Green B.R."/>
            <person name="Van de Peer Y."/>
            <person name="Grigoriev I.V."/>
        </authorList>
    </citation>
    <scope>NUCLEOTIDE SEQUENCE [LARGE SCALE GENOMIC DNA]</scope>
    <source>
        <strain evidence="2 3">CCMP1335</strain>
    </source>
</reference>
<dbReference type="PaxDb" id="35128-Thaps9028"/>
<feature type="transmembrane region" description="Helical" evidence="1">
    <location>
        <begin position="148"/>
        <end position="167"/>
    </location>
</feature>